<proteinExistence type="predicted"/>
<comment type="caution">
    <text evidence="2">The sequence shown here is derived from an EMBL/GenBank/DDBJ whole genome shotgun (WGS) entry which is preliminary data.</text>
</comment>
<reference evidence="2 3" key="1">
    <citation type="submission" date="2021-01" db="EMBL/GenBank/DDBJ databases">
        <title>Complete genome sequences of Corynebacterium macginleyi strains isolated from infectious keratitis.</title>
        <authorList>
            <person name="Sagerfors S."/>
            <person name="Poehlein A."/>
            <person name="Soderquist B."/>
            <person name="Bruggemann H."/>
        </authorList>
    </citation>
    <scope>NUCLEOTIDE SEQUENCE [LARGE SCALE GENOMIC DNA]</scope>
    <source>
        <strain evidence="2 3">12T220</strain>
    </source>
</reference>
<dbReference type="Pfam" id="PF13683">
    <property type="entry name" value="rve_3"/>
    <property type="match status" value="1"/>
</dbReference>
<evidence type="ECO:0000259" key="1">
    <source>
        <dbReference type="Pfam" id="PF13683"/>
    </source>
</evidence>
<dbReference type="InterPro" id="IPR001584">
    <property type="entry name" value="Integrase_cat-core"/>
</dbReference>
<accession>A0ABS1Y8X4</accession>
<evidence type="ECO:0000313" key="2">
    <source>
        <dbReference type="EMBL" id="MBM0244852.1"/>
    </source>
</evidence>
<evidence type="ECO:0000313" key="3">
    <source>
        <dbReference type="Proteomes" id="UP001518680"/>
    </source>
</evidence>
<protein>
    <submittedName>
        <fullName evidence="2">Transposase</fullName>
    </submittedName>
</protein>
<keyword evidence="3" id="KW-1185">Reference proteome</keyword>
<organism evidence="2 3">
    <name type="scientific">Corynebacterium macginleyi</name>
    <dbReference type="NCBI Taxonomy" id="38290"/>
    <lineage>
        <taxon>Bacteria</taxon>
        <taxon>Bacillati</taxon>
        <taxon>Actinomycetota</taxon>
        <taxon>Actinomycetes</taxon>
        <taxon>Mycobacteriales</taxon>
        <taxon>Corynebacteriaceae</taxon>
        <taxon>Corynebacterium</taxon>
    </lineage>
</organism>
<name>A0ABS1Y8X4_9CORY</name>
<dbReference type="Proteomes" id="UP001518680">
    <property type="component" value="Unassembled WGS sequence"/>
</dbReference>
<sequence>MESFNATLEREVLRDRKIFDNPMTCWQEVLRWCKRYNTRRPHSWSNLVAPDVCETETSPTWTKAA</sequence>
<feature type="domain" description="Integrase catalytic" evidence="1">
    <location>
        <begin position="1"/>
        <end position="43"/>
    </location>
</feature>
<dbReference type="EMBL" id="JAACBX020000002">
    <property type="protein sequence ID" value="MBM0244852.1"/>
    <property type="molecule type" value="Genomic_DNA"/>
</dbReference>
<gene>
    <name evidence="2" type="ORF">GWO63_011580</name>
</gene>